<evidence type="ECO:0000313" key="9">
    <source>
        <dbReference type="Proteomes" id="UP001165160"/>
    </source>
</evidence>
<dbReference type="GO" id="GO:0005783">
    <property type="term" value="C:endoplasmic reticulum"/>
    <property type="evidence" value="ECO:0007669"/>
    <property type="project" value="TreeGrafter"/>
</dbReference>
<dbReference type="InterPro" id="IPR044862">
    <property type="entry name" value="Pro_4_hyd_alph_FE2OG_OXY"/>
</dbReference>
<dbReference type="Pfam" id="PF13640">
    <property type="entry name" value="2OG-FeII_Oxy_3"/>
    <property type="match status" value="1"/>
</dbReference>
<keyword evidence="9" id="KW-1185">Reference proteome</keyword>
<feature type="compositionally biased region" description="Low complexity" evidence="6">
    <location>
        <begin position="145"/>
        <end position="159"/>
    </location>
</feature>
<dbReference type="Gene3D" id="2.60.120.620">
    <property type="entry name" value="q2cbj1_9rhob like domain"/>
    <property type="match status" value="1"/>
</dbReference>
<evidence type="ECO:0000256" key="4">
    <source>
        <dbReference type="ARBA" id="ARBA00023002"/>
    </source>
</evidence>
<keyword evidence="3" id="KW-0223">Dioxygenase</keyword>
<dbReference type="GO" id="GO:0005506">
    <property type="term" value="F:iron ion binding"/>
    <property type="evidence" value="ECO:0007669"/>
    <property type="project" value="InterPro"/>
</dbReference>
<reference evidence="9" key="1">
    <citation type="journal article" date="2023" name="Commun. Biol.">
        <title>Genome analysis of Parmales, the sister group of diatoms, reveals the evolutionary specialization of diatoms from phago-mixotrophs to photoautotrophs.</title>
        <authorList>
            <person name="Ban H."/>
            <person name="Sato S."/>
            <person name="Yoshikawa S."/>
            <person name="Yamada K."/>
            <person name="Nakamura Y."/>
            <person name="Ichinomiya M."/>
            <person name="Sato N."/>
            <person name="Blanc-Mathieu R."/>
            <person name="Endo H."/>
            <person name="Kuwata A."/>
            <person name="Ogata H."/>
        </authorList>
    </citation>
    <scope>NUCLEOTIDE SEQUENCE [LARGE SCALE GENOMIC DNA]</scope>
    <source>
        <strain evidence="9">NIES 3699</strain>
    </source>
</reference>
<keyword evidence="4" id="KW-0560">Oxidoreductase</keyword>
<feature type="region of interest" description="Disordered" evidence="6">
    <location>
        <begin position="145"/>
        <end position="181"/>
    </location>
</feature>
<dbReference type="PANTHER" id="PTHR10869">
    <property type="entry name" value="PROLYL 4-HYDROXYLASE ALPHA SUBUNIT"/>
    <property type="match status" value="1"/>
</dbReference>
<dbReference type="AlphaFoldDB" id="A0A9W7F577"/>
<dbReference type="Proteomes" id="UP001165160">
    <property type="component" value="Unassembled WGS sequence"/>
</dbReference>
<accession>A0A9W7F577</accession>
<evidence type="ECO:0000256" key="3">
    <source>
        <dbReference type="ARBA" id="ARBA00022964"/>
    </source>
</evidence>
<dbReference type="EMBL" id="BRXX01000271">
    <property type="protein sequence ID" value="GMI01823.1"/>
    <property type="molecule type" value="Genomic_DNA"/>
</dbReference>
<dbReference type="GO" id="GO:0031418">
    <property type="term" value="F:L-ascorbic acid binding"/>
    <property type="evidence" value="ECO:0007669"/>
    <property type="project" value="InterPro"/>
</dbReference>
<sequence length="295" mass="33827">MISSTNEAKENMESEPLHRHVTFQKLPNSKYNVEGISDKEGVDIMRRPWLHPLPEPTTLTLERISLPDGNPDFAGVIRNVLSKEECQHLIKCSEKVGYEQATVTTFENQQVTMTNYRKSSRCIIDSDNIAGVIWERISNHIPQPSQISSLQLSAPPRNGGRNRHRRNIDASLQRKTPAESSHWRPYEINHRMRFLRYDEGEYFNRHGDGCYVDDSDESKRRQSWVTFQVYLNDGFEGGGTTFVARGENESKDVTVVPETGMVLLFSHPIEHQGDLVASGRKYAIRSDIMFERDGF</sequence>
<dbReference type="SMART" id="SM00702">
    <property type="entry name" value="P4Hc"/>
    <property type="match status" value="1"/>
</dbReference>
<comment type="cofactor">
    <cofactor evidence="1">
        <name>L-ascorbate</name>
        <dbReference type="ChEBI" id="CHEBI:38290"/>
    </cofactor>
</comment>
<dbReference type="GO" id="GO:0004656">
    <property type="term" value="F:procollagen-proline 4-dioxygenase activity"/>
    <property type="evidence" value="ECO:0007669"/>
    <property type="project" value="TreeGrafter"/>
</dbReference>
<evidence type="ECO:0000259" key="7">
    <source>
        <dbReference type="SMART" id="SM00702"/>
    </source>
</evidence>
<keyword evidence="5" id="KW-0408">Iron</keyword>
<proteinExistence type="predicted"/>
<evidence type="ECO:0000256" key="1">
    <source>
        <dbReference type="ARBA" id="ARBA00001961"/>
    </source>
</evidence>
<gene>
    <name evidence="8" type="ORF">TrVE_jg3606</name>
</gene>
<evidence type="ECO:0000256" key="6">
    <source>
        <dbReference type="SAM" id="MobiDB-lite"/>
    </source>
</evidence>
<dbReference type="InterPro" id="IPR006620">
    <property type="entry name" value="Pro_4_hyd_alph"/>
</dbReference>
<protein>
    <recommendedName>
        <fullName evidence="7">Prolyl 4-hydroxylase alpha subunit domain-containing protein</fullName>
    </recommendedName>
</protein>
<keyword evidence="2" id="KW-0479">Metal-binding</keyword>
<dbReference type="InterPro" id="IPR045054">
    <property type="entry name" value="P4HA-like"/>
</dbReference>
<evidence type="ECO:0000313" key="8">
    <source>
        <dbReference type="EMBL" id="GMI01823.1"/>
    </source>
</evidence>
<feature type="domain" description="Prolyl 4-hydroxylase alpha subunit" evidence="7">
    <location>
        <begin position="72"/>
        <end position="289"/>
    </location>
</feature>
<name>A0A9W7F577_9STRA</name>
<organism evidence="8 9">
    <name type="scientific">Triparma verrucosa</name>
    <dbReference type="NCBI Taxonomy" id="1606542"/>
    <lineage>
        <taxon>Eukaryota</taxon>
        <taxon>Sar</taxon>
        <taxon>Stramenopiles</taxon>
        <taxon>Ochrophyta</taxon>
        <taxon>Bolidophyceae</taxon>
        <taxon>Parmales</taxon>
        <taxon>Triparmaceae</taxon>
        <taxon>Triparma</taxon>
    </lineage>
</organism>
<dbReference type="PANTHER" id="PTHR10869:SF241">
    <property type="entry name" value="FE2OG DIOXYGENASE DOMAIN-CONTAINING PROTEIN"/>
    <property type="match status" value="1"/>
</dbReference>
<comment type="caution">
    <text evidence="8">The sequence shown here is derived from an EMBL/GenBank/DDBJ whole genome shotgun (WGS) entry which is preliminary data.</text>
</comment>
<evidence type="ECO:0000256" key="5">
    <source>
        <dbReference type="ARBA" id="ARBA00023004"/>
    </source>
</evidence>
<evidence type="ECO:0000256" key="2">
    <source>
        <dbReference type="ARBA" id="ARBA00022723"/>
    </source>
</evidence>